<evidence type="ECO:0000256" key="9">
    <source>
        <dbReference type="ARBA" id="ARBA00023033"/>
    </source>
</evidence>
<dbReference type="InterPro" id="IPR049892">
    <property type="entry name" value="AA9"/>
</dbReference>
<sequence>MTLQLVLLPLLCLQLLLLPSVAAHGFVHIVWDNTKTYVGNIPQAEPTPSIVRQIDTVDPVKGANNTFLNCGQDAQLAESVATVNPGDEMRFLWQGGDLSTWPHNIGPLMWYMTECPGNCTSYNSSTAEWFKISQLGRIPNDPNGDWYQNNIYIQANVTTNVTLPSNIAPGNYLVRHEIIALHLATSLGGAEFYPSCTQIRVAGSGTGKPTQEELVTFPGAYSDTDPGILVPDVFDLPPPPYTFPGPPVAAFVTQGAGAGVGTGTGTGTAAGAGPTTTATSPGGGAGAGKTCKLVRVSPSASASSTKRELEALVPAVPVPVARLRPRAHSVSGIMRDLAVGLRAIGSRH</sequence>
<keyword evidence="11" id="KW-0119">Carbohydrate metabolism</keyword>
<evidence type="ECO:0000256" key="12">
    <source>
        <dbReference type="ARBA" id="ARBA00023326"/>
    </source>
</evidence>
<evidence type="ECO:0000256" key="16">
    <source>
        <dbReference type="SAM" id="MobiDB-lite"/>
    </source>
</evidence>
<feature type="region of interest" description="Disordered" evidence="16">
    <location>
        <begin position="267"/>
        <end position="286"/>
    </location>
</feature>
<feature type="chain" id="PRO_5034393885" description="lytic cellulose monooxygenase (C4-dehydrogenating)" evidence="17">
    <location>
        <begin position="24"/>
        <end position="348"/>
    </location>
</feature>
<name>A0A8H6W9Q5_MYCCL</name>
<keyword evidence="20" id="KW-1185">Reference proteome</keyword>
<evidence type="ECO:0000256" key="7">
    <source>
        <dbReference type="ARBA" id="ARBA00023002"/>
    </source>
</evidence>
<gene>
    <name evidence="19" type="ORF">HMN09_00841000</name>
</gene>
<dbReference type="EC" id="1.14.99.56" evidence="15"/>
<comment type="catalytic activity">
    <reaction evidence="14">
        <text>[(1-&gt;4)-beta-D-glucosyl]n+m + reduced acceptor + O2 = 4-dehydro-beta-D-glucosyl-[(1-&gt;4)-beta-D-glucosyl]n-1 + [(1-&gt;4)-beta-D-glucosyl]m + acceptor + H2O.</text>
        <dbReference type="EC" id="1.14.99.56"/>
    </reaction>
</comment>
<comment type="cofactor">
    <cofactor evidence="1">
        <name>Cu(2+)</name>
        <dbReference type="ChEBI" id="CHEBI:29036"/>
    </cofactor>
</comment>
<dbReference type="Proteomes" id="UP000613580">
    <property type="component" value="Unassembled WGS sequence"/>
</dbReference>
<dbReference type="PANTHER" id="PTHR33353">
    <property type="entry name" value="PUTATIVE (AFU_ORTHOLOGUE AFUA_1G12560)-RELATED"/>
    <property type="match status" value="1"/>
</dbReference>
<evidence type="ECO:0000256" key="1">
    <source>
        <dbReference type="ARBA" id="ARBA00001973"/>
    </source>
</evidence>
<dbReference type="OrthoDB" id="4849160at2759"/>
<dbReference type="GO" id="GO:0005576">
    <property type="term" value="C:extracellular region"/>
    <property type="evidence" value="ECO:0007669"/>
    <property type="project" value="UniProtKB-SubCell"/>
</dbReference>
<evidence type="ECO:0000256" key="4">
    <source>
        <dbReference type="ARBA" id="ARBA00022723"/>
    </source>
</evidence>
<feature type="signal peptide" evidence="17">
    <location>
        <begin position="1"/>
        <end position="23"/>
    </location>
</feature>
<evidence type="ECO:0000256" key="17">
    <source>
        <dbReference type="SAM" id="SignalP"/>
    </source>
</evidence>
<keyword evidence="9" id="KW-0503">Monooxygenase</keyword>
<comment type="subcellular location">
    <subcellularLocation>
        <location evidence="2">Secreted</location>
    </subcellularLocation>
</comment>
<evidence type="ECO:0000256" key="11">
    <source>
        <dbReference type="ARBA" id="ARBA00023277"/>
    </source>
</evidence>
<evidence type="ECO:0000256" key="5">
    <source>
        <dbReference type="ARBA" id="ARBA00022729"/>
    </source>
</evidence>
<evidence type="ECO:0000313" key="20">
    <source>
        <dbReference type="Proteomes" id="UP000613580"/>
    </source>
</evidence>
<dbReference type="AlphaFoldDB" id="A0A8H6W9Q5"/>
<dbReference type="EMBL" id="JACAZE010000011">
    <property type="protein sequence ID" value="KAF7304389.1"/>
    <property type="molecule type" value="Genomic_DNA"/>
</dbReference>
<reference evidence="19" key="1">
    <citation type="submission" date="2020-05" db="EMBL/GenBank/DDBJ databases">
        <title>Mycena genomes resolve the evolution of fungal bioluminescence.</title>
        <authorList>
            <person name="Tsai I.J."/>
        </authorList>
    </citation>
    <scope>NUCLEOTIDE SEQUENCE</scope>
    <source>
        <strain evidence="19">110903Hualien_Pintung</strain>
    </source>
</reference>
<evidence type="ECO:0000313" key="19">
    <source>
        <dbReference type="EMBL" id="KAF7304389.1"/>
    </source>
</evidence>
<accession>A0A8H6W9Q5</accession>
<evidence type="ECO:0000256" key="15">
    <source>
        <dbReference type="ARBA" id="ARBA00047174"/>
    </source>
</evidence>
<keyword evidence="5 17" id="KW-0732">Signal</keyword>
<dbReference type="Gene3D" id="2.70.50.70">
    <property type="match status" value="1"/>
</dbReference>
<evidence type="ECO:0000259" key="18">
    <source>
        <dbReference type="Pfam" id="PF03443"/>
    </source>
</evidence>
<dbReference type="GO" id="GO:0046872">
    <property type="term" value="F:metal ion binding"/>
    <property type="evidence" value="ECO:0007669"/>
    <property type="project" value="UniProtKB-KW"/>
</dbReference>
<evidence type="ECO:0000256" key="14">
    <source>
        <dbReference type="ARBA" id="ARBA00045077"/>
    </source>
</evidence>
<keyword evidence="3" id="KW-0964">Secreted</keyword>
<keyword evidence="12" id="KW-0624">Polysaccharide degradation</keyword>
<evidence type="ECO:0000256" key="13">
    <source>
        <dbReference type="ARBA" id="ARBA00044502"/>
    </source>
</evidence>
<organism evidence="19 20">
    <name type="scientific">Mycena chlorophos</name>
    <name type="common">Agaric fungus</name>
    <name type="synonym">Agaricus chlorophos</name>
    <dbReference type="NCBI Taxonomy" id="658473"/>
    <lineage>
        <taxon>Eukaryota</taxon>
        <taxon>Fungi</taxon>
        <taxon>Dikarya</taxon>
        <taxon>Basidiomycota</taxon>
        <taxon>Agaricomycotina</taxon>
        <taxon>Agaricomycetes</taxon>
        <taxon>Agaricomycetidae</taxon>
        <taxon>Agaricales</taxon>
        <taxon>Marasmiineae</taxon>
        <taxon>Mycenaceae</taxon>
        <taxon>Mycena</taxon>
    </lineage>
</organism>
<evidence type="ECO:0000256" key="3">
    <source>
        <dbReference type="ARBA" id="ARBA00022525"/>
    </source>
</evidence>
<dbReference type="PANTHER" id="PTHR33353:SF10">
    <property type="entry name" value="ENDO-BETA-1,4-GLUCANASE D"/>
    <property type="match status" value="1"/>
</dbReference>
<comment type="similarity">
    <text evidence="13">Belongs to the polysaccharide monooxygenase AA9 family.</text>
</comment>
<proteinExistence type="inferred from homology"/>
<comment type="caution">
    <text evidence="19">The sequence shown here is derived from an EMBL/GenBank/DDBJ whole genome shotgun (WGS) entry which is preliminary data.</text>
</comment>
<protein>
    <recommendedName>
        <fullName evidence="15">lytic cellulose monooxygenase (C4-dehydrogenating)</fullName>
        <ecNumber evidence="15">1.14.99.56</ecNumber>
    </recommendedName>
</protein>
<evidence type="ECO:0000256" key="8">
    <source>
        <dbReference type="ARBA" id="ARBA00023008"/>
    </source>
</evidence>
<dbReference type="CDD" id="cd21175">
    <property type="entry name" value="LPMO_AA9"/>
    <property type="match status" value="1"/>
</dbReference>
<feature type="domain" description="Auxiliary Activity family 9 catalytic" evidence="18">
    <location>
        <begin position="24"/>
        <end position="230"/>
    </location>
</feature>
<dbReference type="GO" id="GO:0030245">
    <property type="term" value="P:cellulose catabolic process"/>
    <property type="evidence" value="ECO:0007669"/>
    <property type="project" value="UniProtKB-KW"/>
</dbReference>
<keyword evidence="10" id="KW-1015">Disulfide bond</keyword>
<keyword evidence="6" id="KW-0136">Cellulose degradation</keyword>
<keyword evidence="7" id="KW-0560">Oxidoreductase</keyword>
<keyword evidence="4" id="KW-0479">Metal-binding</keyword>
<dbReference type="InterPro" id="IPR005103">
    <property type="entry name" value="AA9_LPMO"/>
</dbReference>
<evidence type="ECO:0000256" key="2">
    <source>
        <dbReference type="ARBA" id="ARBA00004613"/>
    </source>
</evidence>
<feature type="compositionally biased region" description="Low complexity" evidence="16">
    <location>
        <begin position="271"/>
        <end position="280"/>
    </location>
</feature>
<dbReference type="GO" id="GO:0004497">
    <property type="term" value="F:monooxygenase activity"/>
    <property type="evidence" value="ECO:0007669"/>
    <property type="project" value="UniProtKB-KW"/>
</dbReference>
<evidence type="ECO:0000256" key="10">
    <source>
        <dbReference type="ARBA" id="ARBA00023157"/>
    </source>
</evidence>
<dbReference type="Pfam" id="PF03443">
    <property type="entry name" value="AA9"/>
    <property type="match status" value="1"/>
</dbReference>
<evidence type="ECO:0000256" key="6">
    <source>
        <dbReference type="ARBA" id="ARBA00023001"/>
    </source>
</evidence>
<keyword evidence="8" id="KW-0186">Copper</keyword>